<evidence type="ECO:0000259" key="9">
    <source>
        <dbReference type="Pfam" id="PF12161"/>
    </source>
</evidence>
<dbReference type="Gene3D" id="3.40.50.150">
    <property type="entry name" value="Vaccinia Virus protein VP39"/>
    <property type="match status" value="1"/>
</dbReference>
<comment type="catalytic activity">
    <reaction evidence="7">
        <text>a 2'-deoxyadenosine in DNA + S-adenosyl-L-methionine = an N(6)-methyl-2'-deoxyadenosine in DNA + S-adenosyl-L-homocysteine + H(+)</text>
        <dbReference type="Rhea" id="RHEA:15197"/>
        <dbReference type="Rhea" id="RHEA-COMP:12418"/>
        <dbReference type="Rhea" id="RHEA-COMP:12419"/>
        <dbReference type="ChEBI" id="CHEBI:15378"/>
        <dbReference type="ChEBI" id="CHEBI:57856"/>
        <dbReference type="ChEBI" id="CHEBI:59789"/>
        <dbReference type="ChEBI" id="CHEBI:90615"/>
        <dbReference type="ChEBI" id="CHEBI:90616"/>
        <dbReference type="EC" id="2.1.1.72"/>
    </reaction>
</comment>
<dbReference type="PATRIC" id="fig|1229276.3.peg.3512"/>
<dbReference type="PRINTS" id="PR00507">
    <property type="entry name" value="N12N6MTFRASE"/>
</dbReference>
<protein>
    <recommendedName>
        <fullName evidence="2">site-specific DNA-methyltransferase (adenine-specific)</fullName>
        <ecNumber evidence="2">2.1.1.72</ecNumber>
    </recommendedName>
</protein>
<gene>
    <name evidence="10" type="ORF">DI53_3402</name>
</gene>
<dbReference type="PROSITE" id="PS00092">
    <property type="entry name" value="N6_MTASE"/>
    <property type="match status" value="1"/>
</dbReference>
<dbReference type="GO" id="GO:0032259">
    <property type="term" value="P:methylation"/>
    <property type="evidence" value="ECO:0007669"/>
    <property type="project" value="UniProtKB-KW"/>
</dbReference>
<sequence length="393" mass="45075">MTHQPDNKLVSFICSIADDCLRDVYVRGKYRDIILPFVVLRRIDSLLETTKDAVLEEVRYQREDLGQVELDPEGLRDASKYVFYNSSPWTMEKLKGTATNSQQKLVANFEEYLLGFSANVQEIIEKFNLRAQIRHMAVKDVFLDVLEKFTSPYINLTPLTKNDPEGRLLPALSNLGMGYIFEELILKFNEENNEEAGEHFTPREVIQLMTHLVFEPLKDKLPNIITIYDPACGSGGMLTESENYLIEDEAFKYKGDVYLYGKEINDETYAICKSDMMIKGKDPENIRVGSTLSTNEFSDMKFDFMLSNPPYGKSWASEQKYIKDGKDVIDNRFQIKLKDYWGNWDTVDATPRSSDGQLLFLMEMVDKMKAPTSNRIGSRIATVHNGSLFLISV</sequence>
<dbReference type="PANTHER" id="PTHR42933">
    <property type="entry name" value="SLR6095 PROTEIN"/>
    <property type="match status" value="1"/>
</dbReference>
<dbReference type="InterPro" id="IPR003356">
    <property type="entry name" value="DNA_methylase_A-5"/>
</dbReference>
<dbReference type="RefSeq" id="WP_081939484.1">
    <property type="nucleotide sequence ID" value="NZ_JJMU01000063.1"/>
</dbReference>
<dbReference type="PANTHER" id="PTHR42933:SF3">
    <property type="entry name" value="TYPE I RESTRICTION ENZYME MJAVIII METHYLASE SUBUNIT"/>
    <property type="match status" value="1"/>
</dbReference>
<organism evidence="10 11">
    <name type="scientific">Sphingobacterium deserti</name>
    <dbReference type="NCBI Taxonomy" id="1229276"/>
    <lineage>
        <taxon>Bacteria</taxon>
        <taxon>Pseudomonadati</taxon>
        <taxon>Bacteroidota</taxon>
        <taxon>Sphingobacteriia</taxon>
        <taxon>Sphingobacteriales</taxon>
        <taxon>Sphingobacteriaceae</taxon>
        <taxon>Sphingobacterium</taxon>
    </lineage>
</organism>
<dbReference type="GO" id="GO:0003677">
    <property type="term" value="F:DNA binding"/>
    <property type="evidence" value="ECO:0007669"/>
    <property type="project" value="InterPro"/>
</dbReference>
<reference evidence="11" key="1">
    <citation type="submission" date="2014-04" db="EMBL/GenBank/DDBJ databases">
        <title>Whole-Genome optical mapping and complete genome sequence of Sphingobacterium deserti sp. nov., a new spaces isolated from desert in the west of China.</title>
        <authorList>
            <person name="Teng C."/>
            <person name="Zhou Z."/>
            <person name="Li X."/>
            <person name="Chen M."/>
            <person name="Lin M."/>
            <person name="Wang L."/>
            <person name="Su S."/>
            <person name="Zhang C."/>
            <person name="Zhang W."/>
        </authorList>
    </citation>
    <scope>NUCLEOTIDE SEQUENCE [LARGE SCALE GENOMIC DNA]</scope>
    <source>
        <strain evidence="11">ACCC05744</strain>
    </source>
</reference>
<evidence type="ECO:0000256" key="7">
    <source>
        <dbReference type="ARBA" id="ARBA00047942"/>
    </source>
</evidence>
<dbReference type="InterPro" id="IPR029063">
    <property type="entry name" value="SAM-dependent_MTases_sf"/>
</dbReference>
<feature type="domain" description="DNA methylase adenine-specific" evidence="8">
    <location>
        <begin position="177"/>
        <end position="324"/>
    </location>
</feature>
<evidence type="ECO:0000256" key="2">
    <source>
        <dbReference type="ARBA" id="ARBA00011900"/>
    </source>
</evidence>
<name>A0A0B8T248_9SPHI</name>
<dbReference type="InterPro" id="IPR022749">
    <property type="entry name" value="D12N6_MeTrfase_N"/>
</dbReference>
<evidence type="ECO:0000259" key="8">
    <source>
        <dbReference type="Pfam" id="PF02384"/>
    </source>
</evidence>
<keyword evidence="11" id="KW-1185">Reference proteome</keyword>
<dbReference type="Pfam" id="PF02384">
    <property type="entry name" value="N6_Mtase"/>
    <property type="match status" value="1"/>
</dbReference>
<evidence type="ECO:0000256" key="5">
    <source>
        <dbReference type="ARBA" id="ARBA00022691"/>
    </source>
</evidence>
<evidence type="ECO:0000256" key="4">
    <source>
        <dbReference type="ARBA" id="ARBA00022679"/>
    </source>
</evidence>
<dbReference type="Pfam" id="PF12161">
    <property type="entry name" value="HsdM_N"/>
    <property type="match status" value="1"/>
</dbReference>
<evidence type="ECO:0000313" key="11">
    <source>
        <dbReference type="Proteomes" id="UP000031802"/>
    </source>
</evidence>
<evidence type="ECO:0000256" key="1">
    <source>
        <dbReference type="ARBA" id="ARBA00006594"/>
    </source>
</evidence>
<keyword evidence="4 10" id="KW-0808">Transferase</keyword>
<dbReference type="GO" id="GO:0009307">
    <property type="term" value="P:DNA restriction-modification system"/>
    <property type="evidence" value="ECO:0007669"/>
    <property type="project" value="UniProtKB-KW"/>
</dbReference>
<dbReference type="Proteomes" id="UP000031802">
    <property type="component" value="Unassembled WGS sequence"/>
</dbReference>
<accession>A0A0B8T248</accession>
<dbReference type="InterPro" id="IPR002052">
    <property type="entry name" value="DNA_methylase_N6_adenine_CS"/>
</dbReference>
<evidence type="ECO:0000313" key="10">
    <source>
        <dbReference type="EMBL" id="KGE12848.1"/>
    </source>
</evidence>
<proteinExistence type="inferred from homology"/>
<evidence type="ECO:0000256" key="3">
    <source>
        <dbReference type="ARBA" id="ARBA00022603"/>
    </source>
</evidence>
<keyword evidence="3 10" id="KW-0489">Methyltransferase</keyword>
<dbReference type="AlphaFoldDB" id="A0A0B8T248"/>
<dbReference type="EC" id="2.1.1.72" evidence="2"/>
<dbReference type="eggNOG" id="COG0286">
    <property type="taxonomic scope" value="Bacteria"/>
</dbReference>
<keyword evidence="5" id="KW-0949">S-adenosyl-L-methionine</keyword>
<dbReference type="EMBL" id="JJMU01000063">
    <property type="protein sequence ID" value="KGE12848.1"/>
    <property type="molecule type" value="Genomic_DNA"/>
</dbReference>
<keyword evidence="6" id="KW-0680">Restriction system</keyword>
<comment type="similarity">
    <text evidence="1">Belongs to the N(4)/N(6)-methyltransferase family.</text>
</comment>
<evidence type="ECO:0000256" key="6">
    <source>
        <dbReference type="ARBA" id="ARBA00022747"/>
    </source>
</evidence>
<dbReference type="GO" id="GO:0008170">
    <property type="term" value="F:N-methyltransferase activity"/>
    <property type="evidence" value="ECO:0007669"/>
    <property type="project" value="InterPro"/>
</dbReference>
<dbReference type="SUPFAM" id="SSF53335">
    <property type="entry name" value="S-adenosyl-L-methionine-dependent methyltransferases"/>
    <property type="match status" value="1"/>
</dbReference>
<reference evidence="10 11" key="2">
    <citation type="journal article" date="2015" name="PLoS ONE">
        <title>Whole-Genome Optical Mapping and Finished Genome Sequence of Sphingobacterium deserti sp. nov., a New Species Isolated from the Western Desert of China.</title>
        <authorList>
            <person name="Teng C."/>
            <person name="Zhou Z."/>
            <person name="Molnar I."/>
            <person name="Li X."/>
            <person name="Tang R."/>
            <person name="Chen M."/>
            <person name="Wang L."/>
            <person name="Su S."/>
            <person name="Zhang W."/>
            <person name="Lin M."/>
        </authorList>
    </citation>
    <scope>NUCLEOTIDE SEQUENCE [LARGE SCALE GENOMIC DNA]</scope>
    <source>
        <strain evidence="11">ACCC05744</strain>
    </source>
</reference>
<dbReference type="OrthoDB" id="9814572at2"/>
<comment type="caution">
    <text evidence="10">The sequence shown here is derived from an EMBL/GenBank/DDBJ whole genome shotgun (WGS) entry which is preliminary data.</text>
</comment>
<dbReference type="STRING" id="1229276.DI53_3402"/>
<dbReference type="GO" id="GO:0009007">
    <property type="term" value="F:site-specific DNA-methyltransferase (adenine-specific) activity"/>
    <property type="evidence" value="ECO:0007669"/>
    <property type="project" value="UniProtKB-EC"/>
</dbReference>
<dbReference type="InterPro" id="IPR051537">
    <property type="entry name" value="DNA_Adenine_Mtase"/>
</dbReference>
<feature type="domain" description="N6 adenine-specific DNA methyltransferase N-terminal" evidence="9">
    <location>
        <begin position="9"/>
        <end position="149"/>
    </location>
</feature>